<keyword evidence="1" id="KW-1133">Transmembrane helix</keyword>
<keyword evidence="1" id="KW-0812">Transmembrane</keyword>
<reference evidence="2 3" key="1">
    <citation type="submission" date="2019-07" db="EMBL/GenBank/DDBJ databases">
        <title>Complete genome of Thermococcus acidophilus.</title>
        <authorList>
            <person name="Li X."/>
        </authorList>
    </citation>
    <scope>NUCLEOTIDE SEQUENCE [LARGE SCALE GENOMIC DNA]</scope>
    <source>
        <strain evidence="2 3">SY113</strain>
    </source>
</reference>
<dbReference type="KEGG" id="them:FPV09_10090"/>
<keyword evidence="1" id="KW-0472">Membrane</keyword>
<sequence>MSYIGTEFSAFWAMWVLGVVATVWIILDIVVRQKAMPRGEKTAWILAAMLFNLPVIPVIAGSVGKLGLALVYYLTSKRRGRE</sequence>
<accession>A0A5C0SPL5</accession>
<gene>
    <name evidence="2" type="ORF">FPV09_10090</name>
</gene>
<dbReference type="EMBL" id="CP041932">
    <property type="protein sequence ID" value="QEK15384.1"/>
    <property type="molecule type" value="Genomic_DNA"/>
</dbReference>
<protein>
    <submittedName>
        <fullName evidence="2">Uncharacterized protein</fullName>
    </submittedName>
</protein>
<organism evidence="2 3">
    <name type="scientific">Thermococcus aciditolerans</name>
    <dbReference type="NCBI Taxonomy" id="2598455"/>
    <lineage>
        <taxon>Archaea</taxon>
        <taxon>Methanobacteriati</taxon>
        <taxon>Methanobacteriota</taxon>
        <taxon>Thermococci</taxon>
        <taxon>Thermococcales</taxon>
        <taxon>Thermococcaceae</taxon>
        <taxon>Thermococcus</taxon>
    </lineage>
</organism>
<evidence type="ECO:0000313" key="3">
    <source>
        <dbReference type="Proteomes" id="UP000322631"/>
    </source>
</evidence>
<keyword evidence="3" id="KW-1185">Reference proteome</keyword>
<evidence type="ECO:0000256" key="1">
    <source>
        <dbReference type="SAM" id="Phobius"/>
    </source>
</evidence>
<name>A0A5C0SPL5_9EURY</name>
<feature type="transmembrane region" description="Helical" evidence="1">
    <location>
        <begin position="43"/>
        <end position="74"/>
    </location>
</feature>
<dbReference type="Proteomes" id="UP000322631">
    <property type="component" value="Chromosome"/>
</dbReference>
<feature type="transmembrane region" description="Helical" evidence="1">
    <location>
        <begin position="12"/>
        <end position="31"/>
    </location>
</feature>
<proteinExistence type="predicted"/>
<dbReference type="AlphaFoldDB" id="A0A5C0SPL5"/>
<evidence type="ECO:0000313" key="2">
    <source>
        <dbReference type="EMBL" id="QEK15384.1"/>
    </source>
</evidence>